<dbReference type="AlphaFoldDB" id="A0A3N4HQ07"/>
<organism evidence="2 3">
    <name type="scientific">Ascobolus immersus RN42</name>
    <dbReference type="NCBI Taxonomy" id="1160509"/>
    <lineage>
        <taxon>Eukaryota</taxon>
        <taxon>Fungi</taxon>
        <taxon>Dikarya</taxon>
        <taxon>Ascomycota</taxon>
        <taxon>Pezizomycotina</taxon>
        <taxon>Pezizomycetes</taxon>
        <taxon>Pezizales</taxon>
        <taxon>Ascobolaceae</taxon>
        <taxon>Ascobolus</taxon>
    </lineage>
</organism>
<feature type="compositionally biased region" description="Polar residues" evidence="1">
    <location>
        <begin position="18"/>
        <end position="29"/>
    </location>
</feature>
<dbReference type="Proteomes" id="UP000275078">
    <property type="component" value="Unassembled WGS sequence"/>
</dbReference>
<name>A0A3N4HQ07_ASCIM</name>
<proteinExistence type="predicted"/>
<protein>
    <submittedName>
        <fullName evidence="2">Uncharacterized protein</fullName>
    </submittedName>
</protein>
<gene>
    <name evidence="2" type="ORF">BJ508DRAFT_335727</name>
</gene>
<dbReference type="EMBL" id="ML119902">
    <property type="protein sequence ID" value="RPA71744.1"/>
    <property type="molecule type" value="Genomic_DNA"/>
</dbReference>
<sequence>MTSAGTPPAPKRPRLSPELTTHPSASPSPDHTEPKYLTLLSLAATTSQTHVLNTLTTLATSFGFKTNISARNFRPASQFHHIVGSGYHGRLLAFLFGDLGFSLGQVQTALRMISFPAPGETPAVVAESVIALRTPENQGARKTFFYWNADQNPSEYADDGRWGGRVWESSDEQRGCLVRMMRASGGEKGEEHGRVLRDVEGWIAGVGGGAEVRMVVSVGGGWGGGGGGGGGGVWGG</sequence>
<evidence type="ECO:0000313" key="2">
    <source>
        <dbReference type="EMBL" id="RPA71744.1"/>
    </source>
</evidence>
<evidence type="ECO:0000256" key="1">
    <source>
        <dbReference type="SAM" id="MobiDB-lite"/>
    </source>
</evidence>
<feature type="region of interest" description="Disordered" evidence="1">
    <location>
        <begin position="1"/>
        <end position="33"/>
    </location>
</feature>
<reference evidence="2 3" key="1">
    <citation type="journal article" date="2018" name="Nat. Ecol. Evol.">
        <title>Pezizomycetes genomes reveal the molecular basis of ectomycorrhizal truffle lifestyle.</title>
        <authorList>
            <person name="Murat C."/>
            <person name="Payen T."/>
            <person name="Noel B."/>
            <person name="Kuo A."/>
            <person name="Morin E."/>
            <person name="Chen J."/>
            <person name="Kohler A."/>
            <person name="Krizsan K."/>
            <person name="Balestrini R."/>
            <person name="Da Silva C."/>
            <person name="Montanini B."/>
            <person name="Hainaut M."/>
            <person name="Levati E."/>
            <person name="Barry K.W."/>
            <person name="Belfiori B."/>
            <person name="Cichocki N."/>
            <person name="Clum A."/>
            <person name="Dockter R.B."/>
            <person name="Fauchery L."/>
            <person name="Guy J."/>
            <person name="Iotti M."/>
            <person name="Le Tacon F."/>
            <person name="Lindquist E.A."/>
            <person name="Lipzen A."/>
            <person name="Malagnac F."/>
            <person name="Mello A."/>
            <person name="Molinier V."/>
            <person name="Miyauchi S."/>
            <person name="Poulain J."/>
            <person name="Riccioni C."/>
            <person name="Rubini A."/>
            <person name="Sitrit Y."/>
            <person name="Splivallo R."/>
            <person name="Traeger S."/>
            <person name="Wang M."/>
            <person name="Zifcakova L."/>
            <person name="Wipf D."/>
            <person name="Zambonelli A."/>
            <person name="Paolocci F."/>
            <person name="Nowrousian M."/>
            <person name="Ottonello S."/>
            <person name="Baldrian P."/>
            <person name="Spatafora J.W."/>
            <person name="Henrissat B."/>
            <person name="Nagy L.G."/>
            <person name="Aury J.M."/>
            <person name="Wincker P."/>
            <person name="Grigoriev I.V."/>
            <person name="Bonfante P."/>
            <person name="Martin F.M."/>
        </authorList>
    </citation>
    <scope>NUCLEOTIDE SEQUENCE [LARGE SCALE GENOMIC DNA]</scope>
    <source>
        <strain evidence="2 3">RN42</strain>
    </source>
</reference>
<evidence type="ECO:0000313" key="3">
    <source>
        <dbReference type="Proteomes" id="UP000275078"/>
    </source>
</evidence>
<keyword evidence="3" id="KW-1185">Reference proteome</keyword>
<accession>A0A3N4HQ07</accession>